<dbReference type="Gene3D" id="1.10.2020.10">
    <property type="entry name" value="uronate isomerase, domain 2, chain A"/>
    <property type="match status" value="1"/>
</dbReference>
<sequence>MKTMINDNFLLESDTGYDLYHNYAKHMPIVDYHNHLVPEEILEDKKFNNLYEIWLSGDHYKWRAMRANGI</sequence>
<evidence type="ECO:0000256" key="6">
    <source>
        <dbReference type="ARBA" id="ARBA00023235"/>
    </source>
</evidence>
<dbReference type="UniPathway" id="UPA00246"/>
<keyword evidence="6 7" id="KW-0413">Isomerase</keyword>
<dbReference type="Gene3D" id="3.20.20.140">
    <property type="entry name" value="Metal-dependent hydrolases"/>
    <property type="match status" value="1"/>
</dbReference>
<dbReference type="Pfam" id="PF02614">
    <property type="entry name" value="UxaC"/>
    <property type="match status" value="1"/>
</dbReference>
<dbReference type="EMBL" id="FTOC01000001">
    <property type="protein sequence ID" value="SIS38601.1"/>
    <property type="molecule type" value="Genomic_DNA"/>
</dbReference>
<dbReference type="EC" id="5.3.1.12" evidence="4"/>
<keyword evidence="8" id="KW-1185">Reference proteome</keyword>
<accession>A0A1N7INQ6</accession>
<evidence type="ECO:0000256" key="2">
    <source>
        <dbReference type="ARBA" id="ARBA00004892"/>
    </source>
</evidence>
<evidence type="ECO:0000256" key="1">
    <source>
        <dbReference type="ARBA" id="ARBA00001165"/>
    </source>
</evidence>
<comment type="catalytic activity">
    <reaction evidence="1">
        <text>D-glucuronate = D-fructuronate</text>
        <dbReference type="Rhea" id="RHEA:13049"/>
        <dbReference type="ChEBI" id="CHEBI:58720"/>
        <dbReference type="ChEBI" id="CHEBI:59863"/>
        <dbReference type="EC" id="5.3.1.12"/>
    </reaction>
</comment>
<dbReference type="PANTHER" id="PTHR30068:SF4">
    <property type="entry name" value="URONATE ISOMERASE"/>
    <property type="match status" value="1"/>
</dbReference>
<dbReference type="GO" id="GO:0019698">
    <property type="term" value="P:D-galacturonate catabolic process"/>
    <property type="evidence" value="ECO:0007669"/>
    <property type="project" value="TreeGrafter"/>
</dbReference>
<dbReference type="GO" id="GO:0008880">
    <property type="term" value="F:glucuronate isomerase activity"/>
    <property type="evidence" value="ECO:0007669"/>
    <property type="project" value="UniProtKB-EC"/>
</dbReference>
<dbReference type="SUPFAM" id="SSF51556">
    <property type="entry name" value="Metallo-dependent hydrolases"/>
    <property type="match status" value="1"/>
</dbReference>
<organism evidence="7 8">
    <name type="scientific">Salimicrobium flavidum</name>
    <dbReference type="NCBI Taxonomy" id="570947"/>
    <lineage>
        <taxon>Bacteria</taxon>
        <taxon>Bacillati</taxon>
        <taxon>Bacillota</taxon>
        <taxon>Bacilli</taxon>
        <taxon>Bacillales</taxon>
        <taxon>Bacillaceae</taxon>
        <taxon>Salimicrobium</taxon>
    </lineage>
</organism>
<reference evidence="8" key="1">
    <citation type="submission" date="2017-01" db="EMBL/GenBank/DDBJ databases">
        <authorList>
            <person name="Varghese N."/>
            <person name="Submissions S."/>
        </authorList>
    </citation>
    <scope>NUCLEOTIDE SEQUENCE [LARGE SCALE GENOMIC DNA]</scope>
    <source>
        <strain evidence="8">DSM 23127</strain>
    </source>
</reference>
<evidence type="ECO:0000256" key="5">
    <source>
        <dbReference type="ARBA" id="ARBA00020555"/>
    </source>
</evidence>
<protein>
    <recommendedName>
        <fullName evidence="5">Uronate isomerase</fullName>
        <ecNumber evidence="4">5.3.1.12</ecNumber>
    </recommendedName>
</protein>
<dbReference type="InterPro" id="IPR003766">
    <property type="entry name" value="Uronate_isomerase"/>
</dbReference>
<dbReference type="PANTHER" id="PTHR30068">
    <property type="entry name" value="URONATE ISOMERASE"/>
    <property type="match status" value="1"/>
</dbReference>
<evidence type="ECO:0000313" key="8">
    <source>
        <dbReference type="Proteomes" id="UP000187608"/>
    </source>
</evidence>
<gene>
    <name evidence="7" type="ORF">SAMN05421687_101634</name>
</gene>
<comment type="pathway">
    <text evidence="2">Carbohydrate metabolism; pentose and glucuronate interconversion.</text>
</comment>
<evidence type="ECO:0000256" key="4">
    <source>
        <dbReference type="ARBA" id="ARBA00012546"/>
    </source>
</evidence>
<dbReference type="STRING" id="570947.SAMN05421687_101634"/>
<name>A0A1N7INQ6_9BACI</name>
<evidence type="ECO:0000313" key="7">
    <source>
        <dbReference type="EMBL" id="SIS38601.1"/>
    </source>
</evidence>
<dbReference type="InterPro" id="IPR032466">
    <property type="entry name" value="Metal_Hydrolase"/>
</dbReference>
<evidence type="ECO:0000256" key="3">
    <source>
        <dbReference type="ARBA" id="ARBA00008397"/>
    </source>
</evidence>
<comment type="similarity">
    <text evidence="3">Belongs to the metallo-dependent hydrolases superfamily. Uronate isomerase family.</text>
</comment>
<proteinExistence type="inferred from homology"/>
<dbReference type="AlphaFoldDB" id="A0A1N7INQ6"/>
<dbReference type="Proteomes" id="UP000187608">
    <property type="component" value="Unassembled WGS sequence"/>
</dbReference>
<dbReference type="GO" id="GO:0042840">
    <property type="term" value="P:D-glucuronate catabolic process"/>
    <property type="evidence" value="ECO:0007669"/>
    <property type="project" value="TreeGrafter"/>
</dbReference>